<reference evidence="2" key="1">
    <citation type="journal article" date="2019" name="IScience">
        <title>Narwhal Genome Reveals Long-Term Low Genetic Diversity despite Current Large Abundance Size.</title>
        <authorList>
            <person name="Westbury M.V."/>
            <person name="Petersen B."/>
            <person name="Garde E."/>
            <person name="Heide-Jorgensen M.P."/>
            <person name="Lorenzen E.D."/>
        </authorList>
    </citation>
    <scope>NUCLEOTIDE SEQUENCE [LARGE SCALE GENOMIC DNA]</scope>
</reference>
<organism evidence="1 2">
    <name type="scientific">Monodon monoceros</name>
    <name type="common">Narwhal</name>
    <name type="synonym">Ceratodon monodon</name>
    <dbReference type="NCBI Taxonomy" id="40151"/>
    <lineage>
        <taxon>Eukaryota</taxon>
        <taxon>Metazoa</taxon>
        <taxon>Chordata</taxon>
        <taxon>Craniata</taxon>
        <taxon>Vertebrata</taxon>
        <taxon>Euteleostomi</taxon>
        <taxon>Mammalia</taxon>
        <taxon>Eutheria</taxon>
        <taxon>Laurasiatheria</taxon>
        <taxon>Artiodactyla</taxon>
        <taxon>Whippomorpha</taxon>
        <taxon>Cetacea</taxon>
        <taxon>Odontoceti</taxon>
        <taxon>Monodontidae</taxon>
        <taxon>Monodon</taxon>
    </lineage>
</organism>
<dbReference type="AlphaFoldDB" id="A0A4U1FTA2"/>
<proteinExistence type="predicted"/>
<sequence length="98" mass="11041">KERKPNCRTDCNNNYLGQGIPSLANTQGNSTPNPWVPGYPLNYVVFLNNFSEETNEMMLSMLLNQLLVSRKQAEAARAALQGFRITLSQTTKTTYVKK</sequence>
<accession>A0A4U1FTA2</accession>
<comment type="caution">
    <text evidence="1">The sequence shown here is derived from an EMBL/GenBank/DDBJ whole genome shotgun (WGS) entry which is preliminary data.</text>
</comment>
<evidence type="ECO:0000313" key="2">
    <source>
        <dbReference type="Proteomes" id="UP000308365"/>
    </source>
</evidence>
<dbReference type="Proteomes" id="UP000308365">
    <property type="component" value="Unassembled WGS sequence"/>
</dbReference>
<name>A0A4U1FTA2_MONMO</name>
<protein>
    <submittedName>
        <fullName evidence="1">Uncharacterized protein</fullName>
    </submittedName>
</protein>
<gene>
    <name evidence="1" type="ORF">EI555_015540</name>
</gene>
<feature type="non-terminal residue" evidence="1">
    <location>
        <position position="1"/>
    </location>
</feature>
<dbReference type="EMBL" id="RWIC01000004">
    <property type="protein sequence ID" value="TKC53589.1"/>
    <property type="molecule type" value="Genomic_DNA"/>
</dbReference>
<evidence type="ECO:0000313" key="1">
    <source>
        <dbReference type="EMBL" id="TKC53589.1"/>
    </source>
</evidence>